<name>A0A814I304_9BILA</name>
<dbReference type="SUPFAM" id="SSF51316">
    <property type="entry name" value="Mss4-like"/>
    <property type="match status" value="1"/>
</dbReference>
<dbReference type="PANTHER" id="PTHR11991:SF0">
    <property type="entry name" value="TRANSLATIONALLY-CONTROLLED TUMOR PROTEIN"/>
    <property type="match status" value="1"/>
</dbReference>
<proteinExistence type="inferred from homology"/>
<evidence type="ECO:0000256" key="1">
    <source>
        <dbReference type="PROSITE-ProRule" id="PRU01133"/>
    </source>
</evidence>
<evidence type="ECO:0000259" key="2">
    <source>
        <dbReference type="PROSITE" id="PS51797"/>
    </source>
</evidence>
<protein>
    <recommendedName>
        <fullName evidence="2">TCTP domain-containing protein</fullName>
    </recommendedName>
</protein>
<dbReference type="GO" id="GO:0005509">
    <property type="term" value="F:calcium ion binding"/>
    <property type="evidence" value="ECO:0007669"/>
    <property type="project" value="TreeGrafter"/>
</dbReference>
<accession>A0A814I304</accession>
<dbReference type="PRINTS" id="PR01653">
    <property type="entry name" value="TCTPROTEIN"/>
</dbReference>
<dbReference type="InterPro" id="IPR011323">
    <property type="entry name" value="Mss4/transl-control_tumour"/>
</dbReference>
<reference evidence="3" key="1">
    <citation type="submission" date="2021-02" db="EMBL/GenBank/DDBJ databases">
        <authorList>
            <person name="Nowell W R."/>
        </authorList>
    </citation>
    <scope>NUCLEOTIDE SEQUENCE</scope>
    <source>
        <strain evidence="3">Ploen Becks lab</strain>
    </source>
</reference>
<dbReference type="Proteomes" id="UP000663879">
    <property type="component" value="Unassembled WGS sequence"/>
</dbReference>
<keyword evidence="4" id="KW-1185">Reference proteome</keyword>
<sequence>MLVYKDIISGDELFSDSYPIVLKDDLYYEVEGKNVSYSNDIDEALIGGNKATEPGEEDETVESSAVTGINVVINGKLVETGFDKASFKNWLKEYMKKLSEKVTEKNPDRLTKFKEGMQKFAVQVLKNFDEYRFYTGERMDPDDGLEEEKF</sequence>
<feature type="domain" description="TCTP" evidence="2">
    <location>
        <begin position="1"/>
        <end position="150"/>
    </location>
</feature>
<dbReference type="InterPro" id="IPR018105">
    <property type="entry name" value="Translational_control_tumour_p"/>
</dbReference>
<evidence type="ECO:0000313" key="3">
    <source>
        <dbReference type="EMBL" id="CAF1018041.1"/>
    </source>
</evidence>
<gene>
    <name evidence="3" type="ORF">OXX778_LOCUS17233</name>
</gene>
<dbReference type="Gene3D" id="2.170.150.10">
    <property type="entry name" value="Metal Binding Protein, Guanine Nucleotide Exchange Factor, Chain A"/>
    <property type="match status" value="1"/>
</dbReference>
<dbReference type="EMBL" id="CAJNOC010004335">
    <property type="protein sequence ID" value="CAF1018041.1"/>
    <property type="molecule type" value="Genomic_DNA"/>
</dbReference>
<dbReference type="Pfam" id="PF00838">
    <property type="entry name" value="TCTP"/>
    <property type="match status" value="1"/>
</dbReference>
<comment type="similarity">
    <text evidence="1">Belongs to the TCTP family.</text>
</comment>
<dbReference type="PROSITE" id="PS51797">
    <property type="entry name" value="TCTP_3"/>
    <property type="match status" value="1"/>
</dbReference>
<organism evidence="3 4">
    <name type="scientific">Brachionus calyciflorus</name>
    <dbReference type="NCBI Taxonomy" id="104777"/>
    <lineage>
        <taxon>Eukaryota</taxon>
        <taxon>Metazoa</taxon>
        <taxon>Spiralia</taxon>
        <taxon>Gnathifera</taxon>
        <taxon>Rotifera</taxon>
        <taxon>Eurotatoria</taxon>
        <taxon>Monogononta</taxon>
        <taxon>Pseudotrocha</taxon>
        <taxon>Ploima</taxon>
        <taxon>Brachionidae</taxon>
        <taxon>Brachionus</taxon>
    </lineage>
</organism>
<dbReference type="AlphaFoldDB" id="A0A814I304"/>
<dbReference type="InterPro" id="IPR011057">
    <property type="entry name" value="Mss4-like_sf"/>
</dbReference>
<dbReference type="InterPro" id="IPR034737">
    <property type="entry name" value="TCTP"/>
</dbReference>
<dbReference type="OrthoDB" id="10248936at2759"/>
<dbReference type="PANTHER" id="PTHR11991">
    <property type="entry name" value="TRANSLATIONALLY CONTROLLED TUMOR PROTEIN-RELATED"/>
    <property type="match status" value="1"/>
</dbReference>
<dbReference type="GO" id="GO:0005737">
    <property type="term" value="C:cytoplasm"/>
    <property type="evidence" value="ECO:0007669"/>
    <property type="project" value="TreeGrafter"/>
</dbReference>
<comment type="caution">
    <text evidence="3">The sequence shown here is derived from an EMBL/GenBank/DDBJ whole genome shotgun (WGS) entry which is preliminary data.</text>
</comment>
<evidence type="ECO:0000313" key="4">
    <source>
        <dbReference type="Proteomes" id="UP000663879"/>
    </source>
</evidence>